<feature type="binding site" evidence="4">
    <location>
        <begin position="35"/>
        <end position="36"/>
    </location>
    <ligand>
        <name>FAD</name>
        <dbReference type="ChEBI" id="CHEBI:57692"/>
    </ligand>
</feature>
<gene>
    <name evidence="6" type="ORF">GCM10010124_19630</name>
</gene>
<feature type="domain" description="Amine oxidase" evidence="5">
    <location>
        <begin position="15"/>
        <end position="456"/>
    </location>
</feature>
<dbReference type="AlphaFoldDB" id="A0A8J3FHR8"/>
<feature type="binding site" evidence="4">
    <location>
        <position position="349"/>
    </location>
    <ligand>
        <name>substrate</name>
    </ligand>
</feature>
<dbReference type="PRINTS" id="PR00757">
    <property type="entry name" value="AMINEOXDASEF"/>
</dbReference>
<reference evidence="6" key="1">
    <citation type="journal article" date="2014" name="Int. J. Syst. Evol. Microbiol.">
        <title>Complete genome sequence of Corynebacterium casei LMG S-19264T (=DSM 44701T), isolated from a smear-ripened cheese.</title>
        <authorList>
            <consortium name="US DOE Joint Genome Institute (JGI-PGF)"/>
            <person name="Walter F."/>
            <person name="Albersmeier A."/>
            <person name="Kalinowski J."/>
            <person name="Ruckert C."/>
        </authorList>
    </citation>
    <scope>NUCLEOTIDE SEQUENCE</scope>
    <source>
        <strain evidence="6">JCM 3091</strain>
    </source>
</reference>
<comment type="similarity">
    <text evidence="2">Belongs to the flavin monoamine oxidase family.</text>
</comment>
<comment type="caution">
    <text evidence="6">The sequence shown here is derived from an EMBL/GenBank/DDBJ whole genome shotgun (WGS) entry which is preliminary data.</text>
</comment>
<dbReference type="GO" id="GO:0016491">
    <property type="term" value="F:oxidoreductase activity"/>
    <property type="evidence" value="ECO:0007669"/>
    <property type="project" value="UniProtKB-KW"/>
</dbReference>
<feature type="binding site" evidence="4">
    <location>
        <position position="16"/>
    </location>
    <ligand>
        <name>FAD</name>
        <dbReference type="ChEBI" id="CHEBI:57692"/>
    </ligand>
</feature>
<dbReference type="Pfam" id="PF01593">
    <property type="entry name" value="Amino_oxidase"/>
    <property type="match status" value="1"/>
</dbReference>
<dbReference type="EMBL" id="BMQC01000005">
    <property type="protein sequence ID" value="GGK27039.1"/>
    <property type="molecule type" value="Genomic_DNA"/>
</dbReference>
<evidence type="ECO:0000313" key="6">
    <source>
        <dbReference type="EMBL" id="GGK27039.1"/>
    </source>
</evidence>
<keyword evidence="3" id="KW-0560">Oxidoreductase</keyword>
<proteinExistence type="inferred from homology"/>
<dbReference type="PANTHER" id="PTHR43563:SF14">
    <property type="entry name" value="AMINE OXIDASE"/>
    <property type="match status" value="1"/>
</dbReference>
<keyword evidence="7" id="KW-1185">Reference proteome</keyword>
<dbReference type="InterPro" id="IPR050703">
    <property type="entry name" value="Flavin_MAO"/>
</dbReference>
<evidence type="ECO:0000313" key="7">
    <source>
        <dbReference type="Proteomes" id="UP000662200"/>
    </source>
</evidence>
<dbReference type="Gene3D" id="3.50.50.60">
    <property type="entry name" value="FAD/NAD(P)-binding domain"/>
    <property type="match status" value="1"/>
</dbReference>
<protein>
    <submittedName>
        <fullName evidence="6">Monoamine oxidase</fullName>
    </submittedName>
</protein>
<accession>A0A8J3FHR8</accession>
<evidence type="ECO:0000259" key="5">
    <source>
        <dbReference type="Pfam" id="PF01593"/>
    </source>
</evidence>
<dbReference type="PANTHER" id="PTHR43563">
    <property type="entry name" value="AMINE OXIDASE"/>
    <property type="match status" value="1"/>
</dbReference>
<dbReference type="SUPFAM" id="SSF51905">
    <property type="entry name" value="FAD/NAD(P)-binding domain"/>
    <property type="match status" value="1"/>
</dbReference>
<sequence>MGTRRAQVAVVGAGLSGLAAARVLARAGRDVVVWEARPRVGGRVWSLPTAHGVPVDAGAEFVGPTQDRIRALVAECGLALAPTYDRGHHLYQRAGRRRRYRAGGRFGPIPPDPGVAEVALLVGAVNRLARAVPAGAPWRHPRAAEFDALTAQQWLGRRAFTPGAHFLSRLSLSSALSVPADEVSFLFWLHYVAGAGNATTPGTVQRLASTGGGAQESLVVGGAQEVAVRLAAALGDRVRLGTPVRALTQDAEGVTLAADDAALRAERVIVAMAPALTASIAFRPTLPAARLQLAQRMPMGAVGKVVAVYPTPFWRDSGLSGQALTDGGPVDVTFDSTPPGSARGVLTGFVSGAAMRRLDGVPADAVREACLPGLARLFGPAAGRPLEFLVQRWDREEWSRGGPTGVAGCGTLTAFGPALHAPCDRIHWAGTETAEYWAGYMDGAVRAGERAAREVMAALD</sequence>
<dbReference type="InterPro" id="IPR036188">
    <property type="entry name" value="FAD/NAD-bd_sf"/>
</dbReference>
<dbReference type="Proteomes" id="UP000662200">
    <property type="component" value="Unassembled WGS sequence"/>
</dbReference>
<evidence type="ECO:0000256" key="2">
    <source>
        <dbReference type="ARBA" id="ARBA00005995"/>
    </source>
</evidence>
<dbReference type="InterPro" id="IPR001613">
    <property type="entry name" value="Flavin_amine_oxidase"/>
</dbReference>
<dbReference type="SUPFAM" id="SSF54373">
    <property type="entry name" value="FAD-linked reductases, C-terminal domain"/>
    <property type="match status" value="1"/>
</dbReference>
<organism evidence="6 7">
    <name type="scientific">Pilimelia terevasa</name>
    <dbReference type="NCBI Taxonomy" id="53372"/>
    <lineage>
        <taxon>Bacteria</taxon>
        <taxon>Bacillati</taxon>
        <taxon>Actinomycetota</taxon>
        <taxon>Actinomycetes</taxon>
        <taxon>Micromonosporales</taxon>
        <taxon>Micromonosporaceae</taxon>
        <taxon>Pilimelia</taxon>
    </lineage>
</organism>
<feature type="binding site" evidence="4">
    <location>
        <position position="244"/>
    </location>
    <ligand>
        <name>FAD</name>
        <dbReference type="ChEBI" id="CHEBI:57692"/>
    </ligand>
</feature>
<name>A0A8J3FHR8_9ACTN</name>
<reference evidence="6" key="2">
    <citation type="submission" date="2020-09" db="EMBL/GenBank/DDBJ databases">
        <authorList>
            <person name="Sun Q."/>
            <person name="Ohkuma M."/>
        </authorList>
    </citation>
    <scope>NUCLEOTIDE SEQUENCE</scope>
    <source>
        <strain evidence="6">JCM 3091</strain>
    </source>
</reference>
<evidence type="ECO:0000256" key="1">
    <source>
        <dbReference type="ARBA" id="ARBA00001974"/>
    </source>
</evidence>
<evidence type="ECO:0000256" key="4">
    <source>
        <dbReference type="PIRSR" id="PIRSR601613-1"/>
    </source>
</evidence>
<dbReference type="InterPro" id="IPR002937">
    <property type="entry name" value="Amino_oxidase"/>
</dbReference>
<feature type="binding site" evidence="4">
    <location>
        <position position="432"/>
    </location>
    <ligand>
        <name>FAD</name>
        <dbReference type="ChEBI" id="CHEBI:57692"/>
    </ligand>
</feature>
<comment type="cofactor">
    <cofactor evidence="1">
        <name>FAD</name>
        <dbReference type="ChEBI" id="CHEBI:57692"/>
    </cofactor>
</comment>
<evidence type="ECO:0000256" key="3">
    <source>
        <dbReference type="ARBA" id="ARBA00023002"/>
    </source>
</evidence>